<gene>
    <name evidence="1" type="ORF">CEXT_775281</name>
</gene>
<accession>A0AAV4MJJ0</accession>
<sequence length="102" mass="11727">MVPKDLETPPLCIISNDAAAYGTRNAVTYTSLLMVKEEEEHFLFTKARSAAWESIETQYFPTRESLKHRRLESSTMRRQVKFSVAYTKPTSAVPQQKLVFKV</sequence>
<comment type="caution">
    <text evidence="1">The sequence shown here is derived from an EMBL/GenBank/DDBJ whole genome shotgun (WGS) entry which is preliminary data.</text>
</comment>
<proteinExistence type="predicted"/>
<protein>
    <recommendedName>
        <fullName evidence="3">Reverse transcriptase/retrotransposon-derived protein RNase H-like domain-containing protein</fullName>
    </recommendedName>
</protein>
<dbReference type="EMBL" id="BPLR01002335">
    <property type="protein sequence ID" value="GIX72667.1"/>
    <property type="molecule type" value="Genomic_DNA"/>
</dbReference>
<dbReference type="AlphaFoldDB" id="A0AAV4MJJ0"/>
<keyword evidence="2" id="KW-1185">Reference proteome</keyword>
<evidence type="ECO:0008006" key="3">
    <source>
        <dbReference type="Google" id="ProtNLM"/>
    </source>
</evidence>
<evidence type="ECO:0000313" key="2">
    <source>
        <dbReference type="Proteomes" id="UP001054945"/>
    </source>
</evidence>
<reference evidence="1 2" key="1">
    <citation type="submission" date="2021-06" db="EMBL/GenBank/DDBJ databases">
        <title>Caerostris extrusa draft genome.</title>
        <authorList>
            <person name="Kono N."/>
            <person name="Arakawa K."/>
        </authorList>
    </citation>
    <scope>NUCLEOTIDE SEQUENCE [LARGE SCALE GENOMIC DNA]</scope>
</reference>
<evidence type="ECO:0000313" key="1">
    <source>
        <dbReference type="EMBL" id="GIX72667.1"/>
    </source>
</evidence>
<name>A0AAV4MJJ0_CAEEX</name>
<dbReference type="Proteomes" id="UP001054945">
    <property type="component" value="Unassembled WGS sequence"/>
</dbReference>
<organism evidence="1 2">
    <name type="scientific">Caerostris extrusa</name>
    <name type="common">Bark spider</name>
    <name type="synonym">Caerostris bankana</name>
    <dbReference type="NCBI Taxonomy" id="172846"/>
    <lineage>
        <taxon>Eukaryota</taxon>
        <taxon>Metazoa</taxon>
        <taxon>Ecdysozoa</taxon>
        <taxon>Arthropoda</taxon>
        <taxon>Chelicerata</taxon>
        <taxon>Arachnida</taxon>
        <taxon>Araneae</taxon>
        <taxon>Araneomorphae</taxon>
        <taxon>Entelegynae</taxon>
        <taxon>Araneoidea</taxon>
        <taxon>Araneidae</taxon>
        <taxon>Caerostris</taxon>
    </lineage>
</organism>